<evidence type="ECO:0000313" key="2">
    <source>
        <dbReference type="EMBL" id="CAE0630285.1"/>
    </source>
</evidence>
<name>A0A6V1PPX9_HETAK</name>
<dbReference type="AlphaFoldDB" id="A0A6V1PPX9"/>
<gene>
    <name evidence="1" type="ORF">HAKA00212_LOCUS8980</name>
    <name evidence="2" type="ORF">HAKA00212_LOCUS8981</name>
</gene>
<protein>
    <submittedName>
        <fullName evidence="1">Uncharacterized protein</fullName>
    </submittedName>
</protein>
<proteinExistence type="predicted"/>
<sequence length="170" mass="18001">MAIQYLKTIPGFNLPKPARLVAGGREDAVALRVEADLGDLALVADEDGLAGARHRVVHAGRAVRRGRHQLAARSIEAHIQNLVVVPPQGVHALPAGHIPDFAGAVNGTRNAEIGAIIELCAADFSMMALQSMYAPAIANIPDLDCMIKRASNYLLPIGIKVQTNNLSSMS</sequence>
<organism evidence="1">
    <name type="scientific">Heterosigma akashiwo</name>
    <name type="common">Chromophytic alga</name>
    <name type="synonym">Heterosigma carterae</name>
    <dbReference type="NCBI Taxonomy" id="2829"/>
    <lineage>
        <taxon>Eukaryota</taxon>
        <taxon>Sar</taxon>
        <taxon>Stramenopiles</taxon>
        <taxon>Ochrophyta</taxon>
        <taxon>Raphidophyceae</taxon>
        <taxon>Chattonellales</taxon>
        <taxon>Chattonellaceae</taxon>
        <taxon>Heterosigma</taxon>
    </lineage>
</organism>
<dbReference type="EMBL" id="HBIU01019325">
    <property type="protein sequence ID" value="CAE0630284.1"/>
    <property type="molecule type" value="Transcribed_RNA"/>
</dbReference>
<evidence type="ECO:0000313" key="1">
    <source>
        <dbReference type="EMBL" id="CAE0630284.1"/>
    </source>
</evidence>
<reference evidence="1" key="1">
    <citation type="submission" date="2021-01" db="EMBL/GenBank/DDBJ databases">
        <authorList>
            <person name="Corre E."/>
            <person name="Pelletier E."/>
            <person name="Niang G."/>
            <person name="Scheremetjew M."/>
            <person name="Finn R."/>
            <person name="Kale V."/>
            <person name="Holt S."/>
            <person name="Cochrane G."/>
            <person name="Meng A."/>
            <person name="Brown T."/>
            <person name="Cohen L."/>
        </authorList>
    </citation>
    <scope>NUCLEOTIDE SEQUENCE</scope>
    <source>
        <strain evidence="1">CCMP3107</strain>
    </source>
</reference>
<dbReference type="EMBL" id="HBIU01019326">
    <property type="protein sequence ID" value="CAE0630285.1"/>
    <property type="molecule type" value="Transcribed_RNA"/>
</dbReference>
<accession>A0A6V1PPX9</accession>